<dbReference type="RefSeq" id="WP_176493540.1">
    <property type="nucleotide sequence ID" value="NZ_JBAKAP010000015.1"/>
</dbReference>
<sequence length="382" mass="39761">MSQRALPLACAIALGLSSLASQAVLADGSPAQQRAEAAAGKLDISKFLKPRSDAHSQNFQFGGTSVHQFTIKEAGRYEIDGNANFDVSDPYTLDASLEDEQGAIIATGTGDRASDGLNMNVELEPGVYKLRVRADKLGAGKSGGNTYEVNVAGLSESGEKLSAEESGIETGDGLVFLDTDGDGRRTAFVDADDEVATIKPATVAAAEQAAREQKAAETGNAAAEGSATAGEAVASTATGTAEAASSASATTASATTAAATGSAAVTESEAEPDRRFDEIVTDVRIREKGEVMTFDVSDRGTVTIDSETFPGSEGTYKLQMRLLDENGNTVASDKGEGFEGDFHLETVLEPGRYTVWVSGQKFGTAMEGVNNYTVRVRQLDVK</sequence>
<evidence type="ECO:0000313" key="3">
    <source>
        <dbReference type="EMBL" id="MEL0617853.1"/>
    </source>
</evidence>
<reference evidence="3 4" key="1">
    <citation type="submission" date="2024-02" db="EMBL/GenBank/DDBJ databases">
        <title>Bacteria isolated from the canopy kelp, Nereocystis luetkeana.</title>
        <authorList>
            <person name="Pfister C.A."/>
            <person name="Younker I.T."/>
            <person name="Light S.H."/>
        </authorList>
    </citation>
    <scope>NUCLEOTIDE SEQUENCE [LARGE SCALE GENOMIC DNA]</scope>
    <source>
        <strain evidence="3 4">TI.5.07</strain>
    </source>
</reference>
<keyword evidence="2" id="KW-0732">Signal</keyword>
<organism evidence="3 4">
    <name type="scientific">Cobetia marina</name>
    <name type="common">Deleya marina</name>
    <dbReference type="NCBI Taxonomy" id="28258"/>
    <lineage>
        <taxon>Bacteria</taxon>
        <taxon>Pseudomonadati</taxon>
        <taxon>Pseudomonadota</taxon>
        <taxon>Gammaproteobacteria</taxon>
        <taxon>Oceanospirillales</taxon>
        <taxon>Halomonadaceae</taxon>
        <taxon>Cobetia</taxon>
    </lineage>
</organism>
<dbReference type="Gene3D" id="2.60.120.380">
    <property type="match status" value="1"/>
</dbReference>
<feature type="signal peptide" evidence="2">
    <location>
        <begin position="1"/>
        <end position="26"/>
    </location>
</feature>
<evidence type="ECO:0008006" key="5">
    <source>
        <dbReference type="Google" id="ProtNLM"/>
    </source>
</evidence>
<feature type="compositionally biased region" description="Low complexity" evidence="1">
    <location>
        <begin position="246"/>
        <end position="267"/>
    </location>
</feature>
<dbReference type="EMBL" id="JBAKAP010000015">
    <property type="protein sequence ID" value="MEL0617853.1"/>
    <property type="molecule type" value="Genomic_DNA"/>
</dbReference>
<proteinExistence type="predicted"/>
<dbReference type="Proteomes" id="UP001378242">
    <property type="component" value="Unassembled WGS sequence"/>
</dbReference>
<accession>A0ABU9GIA5</accession>
<protein>
    <recommendedName>
        <fullName evidence="5">ABC transporter substrate-binding protein</fullName>
    </recommendedName>
</protein>
<gene>
    <name evidence="3" type="ORF">V6243_13560</name>
</gene>
<evidence type="ECO:0000313" key="4">
    <source>
        <dbReference type="Proteomes" id="UP001378242"/>
    </source>
</evidence>
<feature type="chain" id="PRO_5046276894" description="ABC transporter substrate-binding protein" evidence="2">
    <location>
        <begin position="27"/>
        <end position="382"/>
    </location>
</feature>
<keyword evidence="4" id="KW-1185">Reference proteome</keyword>
<evidence type="ECO:0000256" key="1">
    <source>
        <dbReference type="SAM" id="MobiDB-lite"/>
    </source>
</evidence>
<feature type="region of interest" description="Disordered" evidence="1">
    <location>
        <begin position="246"/>
        <end position="273"/>
    </location>
</feature>
<evidence type="ECO:0000256" key="2">
    <source>
        <dbReference type="SAM" id="SignalP"/>
    </source>
</evidence>
<name>A0ABU9GIA5_COBMA</name>
<comment type="caution">
    <text evidence="3">The sequence shown here is derived from an EMBL/GenBank/DDBJ whole genome shotgun (WGS) entry which is preliminary data.</text>
</comment>